<evidence type="ECO:0000256" key="1">
    <source>
        <dbReference type="ARBA" id="ARBA00004342"/>
    </source>
</evidence>
<evidence type="ECO:0000256" key="10">
    <source>
        <dbReference type="ARBA" id="ARBA00023288"/>
    </source>
</evidence>
<evidence type="ECO:0000256" key="2">
    <source>
        <dbReference type="ARBA" id="ARBA00008601"/>
    </source>
</evidence>
<keyword evidence="15" id="KW-1185">Reference proteome</keyword>
<evidence type="ECO:0000256" key="3">
    <source>
        <dbReference type="ARBA" id="ARBA00013064"/>
    </source>
</evidence>
<proteinExistence type="inferred from homology"/>
<dbReference type="GO" id="GO:0004722">
    <property type="term" value="F:protein serine/threonine phosphatase activity"/>
    <property type="evidence" value="ECO:0007669"/>
    <property type="project" value="UniProtKB-EC"/>
</dbReference>
<keyword evidence="7" id="KW-0378">Hydrolase</keyword>
<evidence type="ECO:0000256" key="5">
    <source>
        <dbReference type="ARBA" id="ARBA00022475"/>
    </source>
</evidence>
<keyword evidence="10" id="KW-0449">Lipoprotein</keyword>
<dbReference type="EC" id="3.1.3.48" evidence="3"/>
<evidence type="ECO:0000256" key="14">
    <source>
        <dbReference type="ARBA" id="ARBA00068799"/>
    </source>
</evidence>
<keyword evidence="9" id="KW-0472">Membrane</keyword>
<comment type="subcellular location">
    <subcellularLocation>
        <location evidence="1">Cell membrane</location>
        <topology evidence="1">Lipid-anchor</topology>
        <orientation evidence="1">Cytoplasmic side</orientation>
    </subcellularLocation>
</comment>
<dbReference type="Proteomes" id="UP000515154">
    <property type="component" value="Linkage group LG1"/>
</dbReference>
<keyword evidence="8" id="KW-0904">Protein phosphatase</keyword>
<evidence type="ECO:0000256" key="4">
    <source>
        <dbReference type="ARBA" id="ARBA00013081"/>
    </source>
</evidence>
<evidence type="ECO:0000256" key="11">
    <source>
        <dbReference type="ARBA" id="ARBA00047761"/>
    </source>
</evidence>
<comment type="catalytic activity">
    <reaction evidence="11">
        <text>O-phospho-L-seryl-[protein] + H2O = L-seryl-[protein] + phosphate</text>
        <dbReference type="Rhea" id="RHEA:20629"/>
        <dbReference type="Rhea" id="RHEA-COMP:9863"/>
        <dbReference type="Rhea" id="RHEA-COMP:11604"/>
        <dbReference type="ChEBI" id="CHEBI:15377"/>
        <dbReference type="ChEBI" id="CHEBI:29999"/>
        <dbReference type="ChEBI" id="CHEBI:43474"/>
        <dbReference type="ChEBI" id="CHEBI:83421"/>
        <dbReference type="EC" id="3.1.3.16"/>
    </reaction>
</comment>
<dbReference type="KEGG" id="osn:115211999"/>
<dbReference type="EC" id="3.1.3.16" evidence="4"/>
<dbReference type="PROSITE" id="PS50054">
    <property type="entry name" value="TYR_PHOSPHATASE_DUAL"/>
    <property type="match status" value="1"/>
</dbReference>
<evidence type="ECO:0000256" key="6">
    <source>
        <dbReference type="ARBA" id="ARBA00022707"/>
    </source>
</evidence>
<dbReference type="GO" id="GO:0005886">
    <property type="term" value="C:plasma membrane"/>
    <property type="evidence" value="ECO:0007669"/>
    <property type="project" value="UniProtKB-SubCell"/>
</dbReference>
<dbReference type="SMART" id="SM00195">
    <property type="entry name" value="DSPc"/>
    <property type="match status" value="1"/>
</dbReference>
<organism evidence="15 16">
    <name type="scientific">Octopus sinensis</name>
    <name type="common">East Asian common octopus</name>
    <dbReference type="NCBI Taxonomy" id="2607531"/>
    <lineage>
        <taxon>Eukaryota</taxon>
        <taxon>Metazoa</taxon>
        <taxon>Spiralia</taxon>
        <taxon>Lophotrochozoa</taxon>
        <taxon>Mollusca</taxon>
        <taxon>Cephalopoda</taxon>
        <taxon>Coleoidea</taxon>
        <taxon>Octopodiformes</taxon>
        <taxon>Octopoda</taxon>
        <taxon>Incirrata</taxon>
        <taxon>Octopodidae</taxon>
        <taxon>Octopus</taxon>
    </lineage>
</organism>
<dbReference type="FunFam" id="3.90.190.10:FF:000052">
    <property type="entry name" value="Dual specificity phosphatase 15"/>
    <property type="match status" value="1"/>
</dbReference>
<protein>
    <recommendedName>
        <fullName evidence="14">Dual specificity protein phosphatase 15</fullName>
        <ecNumber evidence="4">3.1.3.16</ecNumber>
        <ecNumber evidence="3">3.1.3.48</ecNumber>
    </recommendedName>
</protein>
<evidence type="ECO:0000313" key="16">
    <source>
        <dbReference type="RefSeq" id="XP_029636646.1"/>
    </source>
</evidence>
<dbReference type="PROSITE" id="PS50056">
    <property type="entry name" value="TYR_PHOSPHATASE_2"/>
    <property type="match status" value="1"/>
</dbReference>
<dbReference type="Pfam" id="PF00782">
    <property type="entry name" value="DSPc"/>
    <property type="match status" value="1"/>
</dbReference>
<evidence type="ECO:0000256" key="9">
    <source>
        <dbReference type="ARBA" id="ARBA00023136"/>
    </source>
</evidence>
<keyword evidence="6" id="KW-0519">Myristate</keyword>
<dbReference type="InterPro" id="IPR000340">
    <property type="entry name" value="Dual-sp_phosphatase_cat-dom"/>
</dbReference>
<dbReference type="InterPro" id="IPR029021">
    <property type="entry name" value="Prot-tyrosine_phosphatase-like"/>
</dbReference>
<evidence type="ECO:0000313" key="15">
    <source>
        <dbReference type="Proteomes" id="UP000515154"/>
    </source>
</evidence>
<dbReference type="GO" id="GO:0004725">
    <property type="term" value="F:protein tyrosine phosphatase activity"/>
    <property type="evidence" value="ECO:0007669"/>
    <property type="project" value="UniProtKB-EC"/>
</dbReference>
<evidence type="ECO:0000256" key="7">
    <source>
        <dbReference type="ARBA" id="ARBA00022801"/>
    </source>
</evidence>
<evidence type="ECO:0000256" key="8">
    <source>
        <dbReference type="ARBA" id="ARBA00022912"/>
    </source>
</evidence>
<dbReference type="PANTHER" id="PTHR45948:SF2">
    <property type="entry name" value="DUAL SPECIFICITY PROTEIN PHOSPHATASE"/>
    <property type="match status" value="1"/>
</dbReference>
<name>A0A6P7SFA8_9MOLL</name>
<evidence type="ECO:0000256" key="12">
    <source>
        <dbReference type="ARBA" id="ARBA00048336"/>
    </source>
</evidence>
<reference evidence="16" key="1">
    <citation type="submission" date="2025-08" db="UniProtKB">
        <authorList>
            <consortium name="RefSeq"/>
        </authorList>
    </citation>
    <scope>IDENTIFICATION</scope>
</reference>
<dbReference type="Gene3D" id="3.90.190.10">
    <property type="entry name" value="Protein tyrosine phosphatase superfamily"/>
    <property type="match status" value="1"/>
</dbReference>
<gene>
    <name evidence="16" type="primary">LOC115211999</name>
</gene>
<accession>A0A6P7SFA8</accession>
<dbReference type="GO" id="GO:0005829">
    <property type="term" value="C:cytosol"/>
    <property type="evidence" value="ECO:0007669"/>
    <property type="project" value="TreeGrafter"/>
</dbReference>
<keyword evidence="5" id="KW-1003">Cell membrane</keyword>
<dbReference type="InterPro" id="IPR020422">
    <property type="entry name" value="TYR_PHOSPHATASE_DUAL_dom"/>
</dbReference>
<dbReference type="InterPro" id="IPR000387">
    <property type="entry name" value="Tyr_Pase_dom"/>
</dbReference>
<evidence type="ECO:0000256" key="13">
    <source>
        <dbReference type="ARBA" id="ARBA00051722"/>
    </source>
</evidence>
<dbReference type="GO" id="GO:0007165">
    <property type="term" value="P:signal transduction"/>
    <property type="evidence" value="ECO:0007669"/>
    <property type="project" value="TreeGrafter"/>
</dbReference>
<dbReference type="RefSeq" id="XP_029636646.1">
    <property type="nucleotide sequence ID" value="XM_029780786.2"/>
</dbReference>
<comment type="catalytic activity">
    <reaction evidence="12">
        <text>O-phospho-L-threonyl-[protein] + H2O = L-threonyl-[protein] + phosphate</text>
        <dbReference type="Rhea" id="RHEA:47004"/>
        <dbReference type="Rhea" id="RHEA-COMP:11060"/>
        <dbReference type="Rhea" id="RHEA-COMP:11605"/>
        <dbReference type="ChEBI" id="CHEBI:15377"/>
        <dbReference type="ChEBI" id="CHEBI:30013"/>
        <dbReference type="ChEBI" id="CHEBI:43474"/>
        <dbReference type="ChEBI" id="CHEBI:61977"/>
        <dbReference type="EC" id="3.1.3.16"/>
    </reaction>
</comment>
<dbReference type="PANTHER" id="PTHR45948">
    <property type="entry name" value="DUAL SPECIFICITY PROTEIN PHOSPHATASE DDB_G0269404-RELATED"/>
    <property type="match status" value="1"/>
</dbReference>
<sequence>MACFERVLSLAGVKSRRFMGSGMSKILDGVYIGNFYDSKEEKAQKENSVTHILAVHDNAKPLLSDKVYLCIFASDNPQQCLSQYFEESIDFIHKARQEGGGVLIHCLSGVSRSVTLTVAYIMTITSLNWRDSMNAIRGARNCANPNYGFQRQLREYEENGLEAARKRLKEKYPDYDNKNDEQRCQELLKCYQHYLAHGSQSDVAVWVYNLNEGKKTSEESKSSTDVVKSKSNET</sequence>
<comment type="catalytic activity">
    <reaction evidence="13">
        <text>O-phospho-L-tyrosyl-[protein] + H2O = L-tyrosyl-[protein] + phosphate</text>
        <dbReference type="Rhea" id="RHEA:10684"/>
        <dbReference type="Rhea" id="RHEA-COMP:10136"/>
        <dbReference type="Rhea" id="RHEA-COMP:20101"/>
        <dbReference type="ChEBI" id="CHEBI:15377"/>
        <dbReference type="ChEBI" id="CHEBI:43474"/>
        <dbReference type="ChEBI" id="CHEBI:46858"/>
        <dbReference type="ChEBI" id="CHEBI:61978"/>
        <dbReference type="EC" id="3.1.3.48"/>
    </reaction>
</comment>
<comment type="similarity">
    <text evidence="2">Belongs to the protein-tyrosine phosphatase family. Non-receptor class dual specificity subfamily.</text>
</comment>
<dbReference type="AlphaFoldDB" id="A0A6P7SFA8"/>
<dbReference type="SUPFAM" id="SSF52799">
    <property type="entry name" value="(Phosphotyrosine protein) phosphatases II"/>
    <property type="match status" value="1"/>
</dbReference>